<dbReference type="Proteomes" id="UP000199478">
    <property type="component" value="Unassembled WGS sequence"/>
</dbReference>
<sequence>MHRKRRWPPMSNAGNQMDRHDLKAVLRNTSAAMRELGQTLTQLEEGLLADVLNGTKLQHNKQALQTIDFLMQSIEELALMFDRMEAHEHVSGEVDYIDVIAPIRLQRIREHIAGRRARYAQTDDLPKTNGISMF</sequence>
<reference evidence="2" key="1">
    <citation type="submission" date="2016-10" db="EMBL/GenBank/DDBJ databases">
        <authorList>
            <person name="Varghese N."/>
            <person name="Submissions S."/>
        </authorList>
    </citation>
    <scope>NUCLEOTIDE SEQUENCE [LARGE SCALE GENOMIC DNA]</scope>
    <source>
        <strain evidence="2">DSM 26879</strain>
    </source>
</reference>
<keyword evidence="2" id="KW-1185">Reference proteome</keyword>
<gene>
    <name evidence="1" type="ORF">SAMN04488005_1969</name>
</gene>
<organism evidence="1 2">
    <name type="scientific">Yoonia tamlensis</name>
    <dbReference type="NCBI Taxonomy" id="390270"/>
    <lineage>
        <taxon>Bacteria</taxon>
        <taxon>Pseudomonadati</taxon>
        <taxon>Pseudomonadota</taxon>
        <taxon>Alphaproteobacteria</taxon>
        <taxon>Rhodobacterales</taxon>
        <taxon>Paracoccaceae</taxon>
        <taxon>Yoonia</taxon>
    </lineage>
</organism>
<accession>A0A1I6GP74</accession>
<name>A0A1I6GP74_9RHOB</name>
<evidence type="ECO:0000313" key="1">
    <source>
        <dbReference type="EMBL" id="SFR43919.1"/>
    </source>
</evidence>
<dbReference type="STRING" id="390270.SAMN04488005_1969"/>
<dbReference type="EMBL" id="FOYP01000001">
    <property type="protein sequence ID" value="SFR43919.1"/>
    <property type="molecule type" value="Genomic_DNA"/>
</dbReference>
<proteinExistence type="predicted"/>
<protein>
    <submittedName>
        <fullName evidence="1">Uncharacterized protein</fullName>
    </submittedName>
</protein>
<evidence type="ECO:0000313" key="2">
    <source>
        <dbReference type="Proteomes" id="UP000199478"/>
    </source>
</evidence>
<dbReference type="AlphaFoldDB" id="A0A1I6GP74"/>